<evidence type="ECO:0000256" key="6">
    <source>
        <dbReference type="PIRSR" id="PIRSR604574-2"/>
    </source>
</evidence>
<evidence type="ECO:0000256" key="1">
    <source>
        <dbReference type="ARBA" id="ARBA00022723"/>
    </source>
</evidence>
<dbReference type="OrthoDB" id="9796932at2"/>
<gene>
    <name evidence="8" type="ORF">CR492_02745</name>
</gene>
<evidence type="ECO:0000256" key="2">
    <source>
        <dbReference type="ARBA" id="ARBA00022964"/>
    </source>
</evidence>
<evidence type="ECO:0000256" key="4">
    <source>
        <dbReference type="ARBA" id="ARBA00023004"/>
    </source>
</evidence>
<dbReference type="InterPro" id="IPR027450">
    <property type="entry name" value="AlkB-like"/>
</dbReference>
<proteinExistence type="predicted"/>
<feature type="binding site" evidence="5">
    <location>
        <begin position="118"/>
        <end position="120"/>
    </location>
    <ligand>
        <name>2-oxoglutarate</name>
        <dbReference type="ChEBI" id="CHEBI:16810"/>
    </ligand>
</feature>
<name>A0A2J7TM39_METSI</name>
<evidence type="ECO:0000313" key="9">
    <source>
        <dbReference type="Proteomes" id="UP000236286"/>
    </source>
</evidence>
<dbReference type="Gene3D" id="2.60.120.590">
    <property type="entry name" value="Alpha-ketoglutarate-dependent dioxygenase AlkB-like"/>
    <property type="match status" value="1"/>
</dbReference>
<dbReference type="GO" id="GO:0008198">
    <property type="term" value="F:ferrous iron binding"/>
    <property type="evidence" value="ECO:0007669"/>
    <property type="project" value="TreeGrafter"/>
</dbReference>
<keyword evidence="3" id="KW-0560">Oxidoreductase</keyword>
<sequence>MTEQLFATLEPSVELAPGLVLARGFFDGTTQRLLADAIAALVSVSPWYRPRMPRSGKPFSVEMTNCGTLGWVSDIGGYRYQPLHPVTGEPWRPIPALALRAWSAFSAYPAPPQACLVNYYGAEARMGLHQDADEGDFSAPVVSISLGDEALFRYGGQNRSDPTKSVRLCSGDVIVLGGPSRRAFHGVDRIFPRTSALLQGGGRINLTLRRVTGRGQ</sequence>
<keyword evidence="4 6" id="KW-0408">Iron</keyword>
<keyword evidence="1 6" id="KW-0479">Metal-binding</keyword>
<evidence type="ECO:0000313" key="8">
    <source>
        <dbReference type="EMBL" id="PNG27832.1"/>
    </source>
</evidence>
<evidence type="ECO:0000256" key="3">
    <source>
        <dbReference type="ARBA" id="ARBA00023002"/>
    </source>
</evidence>
<dbReference type="AlphaFoldDB" id="A0A2J7TM39"/>
<feature type="binding site" evidence="6">
    <location>
        <position position="129"/>
    </location>
    <ligand>
        <name>Fe cation</name>
        <dbReference type="ChEBI" id="CHEBI:24875"/>
        <note>catalytic</note>
    </ligand>
</feature>
<keyword evidence="2 8" id="KW-0223">Dioxygenase</keyword>
<feature type="binding site" evidence="5">
    <location>
        <position position="133"/>
    </location>
    <ligand>
        <name>substrate</name>
    </ligand>
</feature>
<dbReference type="GO" id="GO:0035513">
    <property type="term" value="P:oxidative RNA demethylation"/>
    <property type="evidence" value="ECO:0007669"/>
    <property type="project" value="TreeGrafter"/>
</dbReference>
<feature type="binding site" evidence="6">
    <location>
        <position position="185"/>
    </location>
    <ligand>
        <name>Fe cation</name>
        <dbReference type="ChEBI" id="CHEBI:24875"/>
        <note>catalytic</note>
    </ligand>
</feature>
<dbReference type="InterPro" id="IPR037151">
    <property type="entry name" value="AlkB-like_sf"/>
</dbReference>
<dbReference type="RefSeq" id="WP_102842141.1">
    <property type="nucleotide sequence ID" value="NZ_PDZR01000001.1"/>
</dbReference>
<dbReference type="Proteomes" id="UP000236286">
    <property type="component" value="Unassembled WGS sequence"/>
</dbReference>
<protein>
    <submittedName>
        <fullName evidence="8">Alkylated DNA repair dioxygenase</fullName>
    </submittedName>
</protein>
<dbReference type="InterPro" id="IPR004574">
    <property type="entry name" value="Alkb"/>
</dbReference>
<dbReference type="PANTHER" id="PTHR16557:SF2">
    <property type="entry name" value="NUCLEIC ACID DIOXYGENASE ALKBH1"/>
    <property type="match status" value="1"/>
</dbReference>
<feature type="binding site" evidence="5">
    <location>
        <position position="71"/>
    </location>
    <ligand>
        <name>substrate</name>
    </ligand>
</feature>
<feature type="binding site" evidence="6">
    <location>
        <position position="131"/>
    </location>
    <ligand>
        <name>Fe cation</name>
        <dbReference type="ChEBI" id="CHEBI:24875"/>
        <note>catalytic</note>
    </ligand>
</feature>
<reference evidence="8 9" key="1">
    <citation type="submission" date="2017-10" db="EMBL/GenBank/DDBJ databases">
        <title>Genome announcement of Methylocella silvestris TVC from permafrost.</title>
        <authorList>
            <person name="Wang J."/>
            <person name="Geng K."/>
            <person name="Ul-Haque F."/>
            <person name="Crombie A.T."/>
            <person name="Street L.E."/>
            <person name="Wookey P.A."/>
            <person name="Murrell J.C."/>
            <person name="Pratscher J."/>
        </authorList>
    </citation>
    <scope>NUCLEOTIDE SEQUENCE [LARGE SCALE GENOMIC DNA]</scope>
    <source>
        <strain evidence="8 9">TVC</strain>
    </source>
</reference>
<organism evidence="8 9">
    <name type="scientific">Methylocella silvestris</name>
    <dbReference type="NCBI Taxonomy" id="199596"/>
    <lineage>
        <taxon>Bacteria</taxon>
        <taxon>Pseudomonadati</taxon>
        <taxon>Pseudomonadota</taxon>
        <taxon>Alphaproteobacteria</taxon>
        <taxon>Hyphomicrobiales</taxon>
        <taxon>Beijerinckiaceae</taxon>
        <taxon>Methylocella</taxon>
    </lineage>
</organism>
<feature type="binding site" evidence="5">
    <location>
        <position position="159"/>
    </location>
    <ligand>
        <name>substrate</name>
    </ligand>
</feature>
<feature type="domain" description="Fe2OG dioxygenase" evidence="7">
    <location>
        <begin position="111"/>
        <end position="212"/>
    </location>
</feature>
<dbReference type="InterPro" id="IPR005123">
    <property type="entry name" value="Oxoglu/Fe-dep_dioxygenase_dom"/>
</dbReference>
<comment type="caution">
    <text evidence="8">The sequence shown here is derived from an EMBL/GenBank/DDBJ whole genome shotgun (WGS) entry which is preliminary data.</text>
</comment>
<dbReference type="PROSITE" id="PS51471">
    <property type="entry name" value="FE2OG_OXY"/>
    <property type="match status" value="1"/>
</dbReference>
<comment type="cofactor">
    <cofactor evidence="6">
        <name>Fe(2+)</name>
        <dbReference type="ChEBI" id="CHEBI:29033"/>
    </cofactor>
    <text evidence="6">Binds 1 Fe(2+) ion per subunit.</text>
</comment>
<dbReference type="GO" id="GO:0035516">
    <property type="term" value="F:broad specificity oxidative DNA demethylase activity"/>
    <property type="evidence" value="ECO:0007669"/>
    <property type="project" value="TreeGrafter"/>
</dbReference>
<dbReference type="EMBL" id="PDZR01000001">
    <property type="protein sequence ID" value="PNG27832.1"/>
    <property type="molecule type" value="Genomic_DNA"/>
</dbReference>
<dbReference type="GO" id="GO:0005737">
    <property type="term" value="C:cytoplasm"/>
    <property type="evidence" value="ECO:0007669"/>
    <property type="project" value="TreeGrafter"/>
</dbReference>
<dbReference type="SUPFAM" id="SSF51197">
    <property type="entry name" value="Clavaminate synthase-like"/>
    <property type="match status" value="1"/>
</dbReference>
<dbReference type="PANTHER" id="PTHR16557">
    <property type="entry name" value="ALKYLATED DNA REPAIR PROTEIN ALKB-RELATED"/>
    <property type="match status" value="1"/>
</dbReference>
<dbReference type="Pfam" id="PF13532">
    <property type="entry name" value="2OG-FeII_Oxy_2"/>
    <property type="match status" value="1"/>
</dbReference>
<accession>A0A2J7TM39</accession>
<feature type="binding site" evidence="5">
    <location>
        <begin position="203"/>
        <end position="209"/>
    </location>
    <ligand>
        <name>2-oxoglutarate</name>
        <dbReference type="ChEBI" id="CHEBI:16810"/>
    </ligand>
</feature>
<evidence type="ECO:0000259" key="7">
    <source>
        <dbReference type="PROSITE" id="PS51471"/>
    </source>
</evidence>
<dbReference type="GO" id="GO:0035515">
    <property type="term" value="F:oxidative RNA demethylase activity"/>
    <property type="evidence" value="ECO:0007669"/>
    <property type="project" value="TreeGrafter"/>
</dbReference>
<evidence type="ECO:0000256" key="5">
    <source>
        <dbReference type="PIRSR" id="PIRSR604574-1"/>
    </source>
</evidence>
<feature type="binding site" evidence="5">
    <location>
        <begin position="78"/>
        <end position="80"/>
    </location>
    <ligand>
        <name>substrate</name>
    </ligand>
</feature>